<dbReference type="EMBL" id="VRMN01000001">
    <property type="protein sequence ID" value="KAA8500011.1"/>
    <property type="molecule type" value="Genomic_DNA"/>
</dbReference>
<organism evidence="8 9">
    <name type="scientific">Porphyridium purpureum</name>
    <name type="common">Red alga</name>
    <name type="synonym">Porphyridium cruentum</name>
    <dbReference type="NCBI Taxonomy" id="35688"/>
    <lineage>
        <taxon>Eukaryota</taxon>
        <taxon>Rhodophyta</taxon>
        <taxon>Bangiophyceae</taxon>
        <taxon>Porphyridiales</taxon>
        <taxon>Porphyridiaceae</taxon>
        <taxon>Porphyridium</taxon>
    </lineage>
</organism>
<evidence type="ECO:0000256" key="1">
    <source>
        <dbReference type="ARBA" id="ARBA00023015"/>
    </source>
</evidence>
<evidence type="ECO:0000256" key="5">
    <source>
        <dbReference type="SAM" id="MobiDB-lite"/>
    </source>
</evidence>
<dbReference type="AlphaFoldDB" id="A0A5J4Z7R0"/>
<keyword evidence="9" id="KW-1185">Reference proteome</keyword>
<proteinExistence type="predicted"/>
<dbReference type="SMART" id="SM00717">
    <property type="entry name" value="SANT"/>
    <property type="match status" value="2"/>
</dbReference>
<evidence type="ECO:0000259" key="7">
    <source>
        <dbReference type="PROSITE" id="PS51294"/>
    </source>
</evidence>
<feature type="domain" description="HTH myb-type" evidence="7">
    <location>
        <begin position="303"/>
        <end position="351"/>
    </location>
</feature>
<accession>A0A5J4Z7R0</accession>
<protein>
    <submittedName>
        <fullName evidence="8">Myb-related protein B</fullName>
    </submittedName>
</protein>
<dbReference type="CDD" id="cd00167">
    <property type="entry name" value="SANT"/>
    <property type="match status" value="1"/>
</dbReference>
<keyword evidence="3" id="KW-0804">Transcription</keyword>
<dbReference type="Proteomes" id="UP000324585">
    <property type="component" value="Unassembled WGS sequence"/>
</dbReference>
<evidence type="ECO:0000259" key="6">
    <source>
        <dbReference type="PROSITE" id="PS50090"/>
    </source>
</evidence>
<evidence type="ECO:0000256" key="2">
    <source>
        <dbReference type="ARBA" id="ARBA00023125"/>
    </source>
</evidence>
<dbReference type="GO" id="GO:0019185">
    <property type="term" value="C:snRNA-activating protein complex"/>
    <property type="evidence" value="ECO:0007669"/>
    <property type="project" value="TreeGrafter"/>
</dbReference>
<dbReference type="InterPro" id="IPR009057">
    <property type="entry name" value="Homeodomain-like_sf"/>
</dbReference>
<dbReference type="PANTHER" id="PTHR46621">
    <property type="entry name" value="SNRNA-ACTIVATING PROTEIN COMPLEX SUBUNIT 4"/>
    <property type="match status" value="1"/>
</dbReference>
<keyword evidence="1" id="KW-0805">Transcription regulation</keyword>
<keyword evidence="2" id="KW-0238">DNA-binding</keyword>
<feature type="domain" description="HTH myb-type" evidence="7">
    <location>
        <begin position="364"/>
        <end position="418"/>
    </location>
</feature>
<name>A0A5J4Z7R0_PORPP</name>
<dbReference type="InterPro" id="IPR051575">
    <property type="entry name" value="Myb-like_DNA-bd"/>
</dbReference>
<dbReference type="InterPro" id="IPR017930">
    <property type="entry name" value="Myb_dom"/>
</dbReference>
<dbReference type="PROSITE" id="PS50090">
    <property type="entry name" value="MYB_LIKE"/>
    <property type="match status" value="2"/>
</dbReference>
<sequence>MADRDTGWSTHAEHGQRRTAHGARIRSPLMTLHKGIEQVGSRQTSPGRAPSAAQEGQYQSGSAYDDQRSRTYGKTLSPGSGPEAQAGHRSALRQEVQTSHLWQASSRGAPGGEQPDCQNPLRPDESGYQAQSWHLPARSAALQQIGQTPTSGVPYGFFSNPGTASAGAHPTASHGPHGQPVISTDAHAHGMYTQAPHLRSQAIFAPPSSQPREALNKMSLDFILNHGGASDYPLDLCKADFHWVEGQDEGPKQEQPGASDGPSKSHADPFVQLPSTSSPDESDPSDERSPSLSRTRSRDHSGKDGHVRRRWTPEEDELLRNAIAKHGAREWPMLARRYFPHRTSKQLRARWVYYLQYPDREPAPFSEDQDKRILELAAALGHGQGHAVNWSLIAQQLGDTHNSQEVKFRFRKLQRQSKAFADES</sequence>
<dbReference type="InterPro" id="IPR001005">
    <property type="entry name" value="SANT/Myb"/>
</dbReference>
<dbReference type="PROSITE" id="PS51294">
    <property type="entry name" value="HTH_MYB"/>
    <property type="match status" value="2"/>
</dbReference>
<dbReference type="Pfam" id="PF00249">
    <property type="entry name" value="Myb_DNA-binding"/>
    <property type="match status" value="1"/>
</dbReference>
<feature type="region of interest" description="Disordered" evidence="5">
    <location>
        <begin position="1"/>
        <end position="127"/>
    </location>
</feature>
<dbReference type="SUPFAM" id="SSF46689">
    <property type="entry name" value="Homeodomain-like"/>
    <property type="match status" value="1"/>
</dbReference>
<dbReference type="Gene3D" id="1.10.10.60">
    <property type="entry name" value="Homeodomain-like"/>
    <property type="match status" value="1"/>
</dbReference>
<dbReference type="GO" id="GO:0042795">
    <property type="term" value="P:snRNA transcription by RNA polymerase II"/>
    <property type="evidence" value="ECO:0007669"/>
    <property type="project" value="TreeGrafter"/>
</dbReference>
<keyword evidence="4" id="KW-0539">Nucleus</keyword>
<dbReference type="OrthoDB" id="2143914at2759"/>
<feature type="compositionally biased region" description="Basic and acidic residues" evidence="5">
    <location>
        <begin position="296"/>
        <end position="305"/>
    </location>
</feature>
<dbReference type="GO" id="GO:0042796">
    <property type="term" value="P:snRNA transcription by RNA polymerase III"/>
    <property type="evidence" value="ECO:0007669"/>
    <property type="project" value="TreeGrafter"/>
</dbReference>
<feature type="domain" description="Myb-like" evidence="6">
    <location>
        <begin position="357"/>
        <end position="414"/>
    </location>
</feature>
<feature type="domain" description="Myb-like" evidence="6">
    <location>
        <begin position="303"/>
        <end position="355"/>
    </location>
</feature>
<evidence type="ECO:0000256" key="4">
    <source>
        <dbReference type="ARBA" id="ARBA00023242"/>
    </source>
</evidence>
<evidence type="ECO:0000313" key="9">
    <source>
        <dbReference type="Proteomes" id="UP000324585"/>
    </source>
</evidence>
<feature type="compositionally biased region" description="Polar residues" evidence="5">
    <location>
        <begin position="95"/>
        <end position="106"/>
    </location>
</feature>
<evidence type="ECO:0000313" key="8">
    <source>
        <dbReference type="EMBL" id="KAA8500011.1"/>
    </source>
</evidence>
<comment type="caution">
    <text evidence="8">The sequence shown here is derived from an EMBL/GenBank/DDBJ whole genome shotgun (WGS) entry which is preliminary data.</text>
</comment>
<feature type="region of interest" description="Disordered" evidence="5">
    <location>
        <begin position="246"/>
        <end position="309"/>
    </location>
</feature>
<dbReference type="GO" id="GO:0001006">
    <property type="term" value="F:RNA polymerase III type 3 promoter sequence-specific DNA binding"/>
    <property type="evidence" value="ECO:0007669"/>
    <property type="project" value="TreeGrafter"/>
</dbReference>
<dbReference type="PANTHER" id="PTHR46621:SF1">
    <property type="entry name" value="SNRNA-ACTIVATING PROTEIN COMPLEX SUBUNIT 4"/>
    <property type="match status" value="1"/>
</dbReference>
<reference evidence="9" key="1">
    <citation type="journal article" date="2019" name="Nat. Commun.">
        <title>Expansion of phycobilisome linker gene families in mesophilic red algae.</title>
        <authorList>
            <person name="Lee J."/>
            <person name="Kim D."/>
            <person name="Bhattacharya D."/>
            <person name="Yoon H.S."/>
        </authorList>
    </citation>
    <scope>NUCLEOTIDE SEQUENCE [LARGE SCALE GENOMIC DNA]</scope>
    <source>
        <strain evidence="9">CCMP 1328</strain>
    </source>
</reference>
<gene>
    <name evidence="8" type="ORF">FVE85_7596</name>
</gene>
<dbReference type="GO" id="GO:0000978">
    <property type="term" value="F:RNA polymerase II cis-regulatory region sequence-specific DNA binding"/>
    <property type="evidence" value="ECO:0007669"/>
    <property type="project" value="TreeGrafter"/>
</dbReference>
<feature type="compositionally biased region" description="Basic and acidic residues" evidence="5">
    <location>
        <begin position="1"/>
        <end position="16"/>
    </location>
</feature>
<evidence type="ECO:0000256" key="3">
    <source>
        <dbReference type="ARBA" id="ARBA00023163"/>
    </source>
</evidence>